<name>A0A857MSP3_9BACT</name>
<dbReference type="Pfam" id="PF08719">
    <property type="entry name" value="NADAR"/>
    <property type="match status" value="1"/>
</dbReference>
<feature type="domain" description="NADAR" evidence="3">
    <location>
        <begin position="42"/>
        <end position="189"/>
    </location>
</feature>
<gene>
    <name evidence="4" type="ORF">GII36_01210</name>
</gene>
<evidence type="ECO:0000313" key="4">
    <source>
        <dbReference type="EMBL" id="QHN42467.1"/>
    </source>
</evidence>
<dbReference type="InterPro" id="IPR037238">
    <property type="entry name" value="YbiA-like_sf"/>
</dbReference>
<reference evidence="4" key="1">
    <citation type="journal article" date="2021" name="Nat. Microbiol.">
        <title>Cocultivation of an ultrasmall environmental parasitic bacterium with lytic ability against bacteria associated with wastewater foams.</title>
        <authorList>
            <person name="Batinovic S."/>
            <person name="Rose J.J.A."/>
            <person name="Ratcliffe J."/>
            <person name="Seviour R.J."/>
            <person name="Petrovski S."/>
        </authorList>
    </citation>
    <scope>NUCLEOTIDE SEQUENCE</scope>
    <source>
        <strain evidence="4">JR1</strain>
    </source>
</reference>
<proteinExistence type="predicted"/>
<keyword evidence="5" id="KW-1185">Reference proteome</keyword>
<comment type="catalytic activity">
    <reaction evidence="1">
        <text>5-amino-6-(5-phospho-D-ribosylamino)uracil + H2O = 5,6-diaminouracil + D-ribose 5-phosphate</text>
        <dbReference type="Rhea" id="RHEA:55020"/>
        <dbReference type="ChEBI" id="CHEBI:15377"/>
        <dbReference type="ChEBI" id="CHEBI:46252"/>
        <dbReference type="ChEBI" id="CHEBI:58453"/>
        <dbReference type="ChEBI" id="CHEBI:78346"/>
    </reaction>
</comment>
<evidence type="ECO:0000313" key="5">
    <source>
        <dbReference type="Proteomes" id="UP001059824"/>
    </source>
</evidence>
<organism evidence="4 5">
    <name type="scientific">Candidatus Mycosynbacter amalyticus</name>
    <dbReference type="NCBI Taxonomy" id="2665156"/>
    <lineage>
        <taxon>Bacteria</taxon>
        <taxon>Candidatus Saccharimonadota</taxon>
        <taxon>Candidatus Saccharimonadota incertae sedis</taxon>
        <taxon>Candidatus Mycosynbacter</taxon>
    </lineage>
</organism>
<sequence length="193" mass="21758">MTRSEVQVPHRPPFSRGVFHMLPCTNCILYSKMMAVEKFRGKYFPFSNMYPLTEWIRADCGVLVPTSEHAYMSARFRDPVVQLHVANARATDESSVVGNGRAAKERAYWYIDRGASLLVSDETAKIALMKRVVARKLQANPEIQSLLKETGDEDIYEGNDWGDNFWGVSPVGSRHGKNNLGKILMELRTCADG</sequence>
<dbReference type="CDD" id="cd15457">
    <property type="entry name" value="NADAR"/>
    <property type="match status" value="1"/>
</dbReference>
<evidence type="ECO:0000256" key="2">
    <source>
        <dbReference type="ARBA" id="ARBA00000751"/>
    </source>
</evidence>
<accession>A0A857MSP3</accession>
<dbReference type="Gene3D" id="1.10.357.40">
    <property type="entry name" value="YbiA-like"/>
    <property type="match status" value="1"/>
</dbReference>
<comment type="catalytic activity">
    <reaction evidence="2">
        <text>2,5-diamino-6-hydroxy-4-(5-phosphoribosylamino)-pyrimidine + H2O = 2,5,6-triamino-4-hydroxypyrimidine + D-ribose 5-phosphate</text>
        <dbReference type="Rhea" id="RHEA:23436"/>
        <dbReference type="ChEBI" id="CHEBI:15377"/>
        <dbReference type="ChEBI" id="CHEBI:58614"/>
        <dbReference type="ChEBI" id="CHEBI:78346"/>
        <dbReference type="ChEBI" id="CHEBI:137796"/>
    </reaction>
</comment>
<evidence type="ECO:0000256" key="1">
    <source>
        <dbReference type="ARBA" id="ARBA00000022"/>
    </source>
</evidence>
<dbReference type="Proteomes" id="UP001059824">
    <property type="component" value="Chromosome"/>
</dbReference>
<dbReference type="KEGG" id="mama:GII36_01210"/>
<evidence type="ECO:0000259" key="3">
    <source>
        <dbReference type="Pfam" id="PF08719"/>
    </source>
</evidence>
<dbReference type="AlphaFoldDB" id="A0A857MSP3"/>
<dbReference type="EMBL" id="CP045921">
    <property type="protein sequence ID" value="QHN42467.1"/>
    <property type="molecule type" value="Genomic_DNA"/>
</dbReference>
<protein>
    <submittedName>
        <fullName evidence="4">DUF1768 domain-containing protein</fullName>
    </submittedName>
</protein>
<dbReference type="InterPro" id="IPR012816">
    <property type="entry name" value="NADAR"/>
</dbReference>
<dbReference type="SUPFAM" id="SSF143990">
    <property type="entry name" value="YbiA-like"/>
    <property type="match status" value="1"/>
</dbReference>